<feature type="compositionally biased region" description="Polar residues" evidence="12">
    <location>
        <begin position="899"/>
        <end position="909"/>
    </location>
</feature>
<keyword evidence="6" id="KW-0378">Hydrolase</keyword>
<name>A0A022VQ25_TRIRU</name>
<keyword evidence="4" id="KW-0934">Plastid</keyword>
<feature type="compositionally biased region" description="Low complexity" evidence="12">
    <location>
        <begin position="267"/>
        <end position="300"/>
    </location>
</feature>
<dbReference type="OrthoDB" id="5600252at2759"/>
<evidence type="ECO:0000256" key="3">
    <source>
        <dbReference type="ARBA" id="ARBA00022528"/>
    </source>
</evidence>
<evidence type="ECO:0000256" key="1">
    <source>
        <dbReference type="ARBA" id="ARBA00004229"/>
    </source>
</evidence>
<evidence type="ECO:0000256" key="9">
    <source>
        <dbReference type="ARBA" id="ARBA00022884"/>
    </source>
</evidence>
<dbReference type="InterPro" id="IPR014001">
    <property type="entry name" value="Helicase_ATP-bd"/>
</dbReference>
<feature type="compositionally biased region" description="Basic and acidic residues" evidence="12">
    <location>
        <begin position="413"/>
        <end position="424"/>
    </location>
</feature>
<dbReference type="GO" id="GO:0003723">
    <property type="term" value="F:RNA binding"/>
    <property type="evidence" value="ECO:0007669"/>
    <property type="project" value="UniProtKB-KW"/>
</dbReference>
<evidence type="ECO:0000256" key="11">
    <source>
        <dbReference type="ARBA" id="ARBA00047984"/>
    </source>
</evidence>
<evidence type="ECO:0000256" key="10">
    <source>
        <dbReference type="ARBA" id="ARBA00022946"/>
    </source>
</evidence>
<dbReference type="Gene3D" id="3.40.50.300">
    <property type="entry name" value="P-loop containing nucleotide triphosphate hydrolases"/>
    <property type="match status" value="2"/>
</dbReference>
<dbReference type="Proteomes" id="UP000023758">
    <property type="component" value="Unassembled WGS sequence"/>
</dbReference>
<dbReference type="Pfam" id="PF07717">
    <property type="entry name" value="OB_NTP_bind"/>
    <property type="match status" value="1"/>
</dbReference>
<evidence type="ECO:0000256" key="7">
    <source>
        <dbReference type="ARBA" id="ARBA00022806"/>
    </source>
</evidence>
<keyword evidence="5" id="KW-0547">Nucleotide-binding</keyword>
<dbReference type="GO" id="GO:0016787">
    <property type="term" value="F:hydrolase activity"/>
    <property type="evidence" value="ECO:0007669"/>
    <property type="project" value="UniProtKB-KW"/>
</dbReference>
<proteinExistence type="predicted"/>
<feature type="region of interest" description="Disordered" evidence="12">
    <location>
        <begin position="331"/>
        <end position="352"/>
    </location>
</feature>
<dbReference type="InterPro" id="IPR011709">
    <property type="entry name" value="DEAD-box_helicase_OB_fold"/>
</dbReference>
<feature type="region of interest" description="Disordered" evidence="12">
    <location>
        <begin position="1"/>
        <end position="72"/>
    </location>
</feature>
<dbReference type="SUPFAM" id="SSF52540">
    <property type="entry name" value="P-loop containing nucleoside triphosphate hydrolases"/>
    <property type="match status" value="1"/>
</dbReference>
<evidence type="ECO:0000313" key="15">
    <source>
        <dbReference type="EMBL" id="EZF48044.1"/>
    </source>
</evidence>
<dbReference type="PANTHER" id="PTHR18934">
    <property type="entry name" value="ATP-DEPENDENT RNA HELICASE"/>
    <property type="match status" value="1"/>
</dbReference>
<dbReference type="PROSITE" id="PS51192">
    <property type="entry name" value="HELICASE_ATP_BIND_1"/>
    <property type="match status" value="1"/>
</dbReference>
<comment type="subcellular location">
    <subcellularLocation>
        <location evidence="1">Plastid</location>
        <location evidence="1">Chloroplast</location>
    </subcellularLocation>
</comment>
<organism evidence="15">
    <name type="scientific">Trichophyton rubrum CBS 288.86</name>
    <dbReference type="NCBI Taxonomy" id="1215330"/>
    <lineage>
        <taxon>Eukaryota</taxon>
        <taxon>Fungi</taxon>
        <taxon>Dikarya</taxon>
        <taxon>Ascomycota</taxon>
        <taxon>Pezizomycotina</taxon>
        <taxon>Eurotiomycetes</taxon>
        <taxon>Eurotiomycetidae</taxon>
        <taxon>Onygenales</taxon>
        <taxon>Arthrodermataceae</taxon>
        <taxon>Trichophyton</taxon>
    </lineage>
</organism>
<dbReference type="InterPro" id="IPR011545">
    <property type="entry name" value="DEAD/DEAH_box_helicase_dom"/>
</dbReference>
<dbReference type="CDD" id="cd18791">
    <property type="entry name" value="SF2_C_RHA"/>
    <property type="match status" value="1"/>
</dbReference>
<evidence type="ECO:0000256" key="2">
    <source>
        <dbReference type="ARBA" id="ARBA00012552"/>
    </source>
</evidence>
<evidence type="ECO:0000259" key="14">
    <source>
        <dbReference type="PROSITE" id="PS51194"/>
    </source>
</evidence>
<dbReference type="SMART" id="SM00487">
    <property type="entry name" value="DEXDc"/>
    <property type="match status" value="1"/>
</dbReference>
<protein>
    <recommendedName>
        <fullName evidence="2">RNA helicase</fullName>
        <ecNumber evidence="2">3.6.4.13</ecNumber>
    </recommendedName>
</protein>
<evidence type="ECO:0000256" key="6">
    <source>
        <dbReference type="ARBA" id="ARBA00022801"/>
    </source>
</evidence>
<evidence type="ECO:0000259" key="13">
    <source>
        <dbReference type="PROSITE" id="PS51192"/>
    </source>
</evidence>
<sequence length="1469" mass="164721">MAPNKKKKKAASNPARGFATVSVPSKVKPSASSEPVEPEEIAHNSEALAEKSPTGDVQNDKAAVQPASHKPELHELTSDELERHLEEAELQAIVDKHGTKCKGDAARYSTKLVAERRLLRPQASQLENVSDWLSADLLNKILEKEKVEAKKQPMISNKSAENHGQLGLATEENICVNLWILQLTLLALGFQEIDIHQALKALLLHGPLEIVSGKDPIQALDLAFYYLALYLDQEKLALYDENKPTEAVGKVVTVGDDSISILSERIASGSSSPAGPARSNTPSKSTETTSTLLSRPLSPDSEGDSGVHDPEMLIPEFLALRSQLYELDPSVFNKPKTKKGVKQTSKQTQDPGQDPAIAIIKRKIARIEQDILFDSHEAEERWAGTLEELRRATGETLRNTLNLPTSTTSTLRTESHETEVKDARPEEDEGIFGEMFDSELKDTGSKTLFGSQNTSTKLRDFGKPVGINPRKVLDDFCHSRDTNVTLTYHKISDNAFLHRNAIEISWSKDQDITFEAPLKDISYRIFPRSLVIDMTGISAASDVQAESYISTVALFIISSHAWKDNKASSKLSGVWKEVWDEISLEKKEHDDQTDRQIVKTFKGYVQEYEAHIEEDVVLVHNFRQRYGTGDVTPSTEGTPRRYNVDSFSPELQALWHNHSSSSNFQRMAAARAGLPIWSFRDQVIDALSSHQTVIVCGETGSGKSTQIPSFILENELAAGKECKIYVTEPRRISAISLARRVSEELGENKSDIGTNRSLVGYAIRLESKFTASTRLIFATTGIVIRMLERPQDFDSVTHLVLDEVHERTIDGDFLLIVLRRLLNTRHDLKLVLMSATVDAKRFSDYLNGAPILSIPGRMYPVETKYLEDVIELTHYRPDKDDSYTDVTDDTSEDEKSGPSEDSTTLKSTLTNYSRQTQSTVLSFDEYRLNYKLITDLLSSIASRPEFIDYSKAILIFMPGLAEIRRLHDEILSIPMFQNGWVVYSLHSSIASEDQEKAFVVPPPGMRKVVIATNIAETGITIPDITAVIDTGKEKVMRFDERRQISKLVEVFVARANAKQRRGRAGRVQKGICFHLFSKYRHDKLLSEQQTPEMLRLSLQDLILRVKICNLGDIEGTLSEAMDPPSSKNIRRAIKSLKTVKALTGTETLTPLGKQLAKLPLDVFLGKLILYGAFFKCVDAAVSIAAILSSKSPFLNDLNRKSQIEASRKAFEQGNSDLLTVYNAYCAWKKHRADKNEFSFCRKNHLSPQALLNIEDVKTQLLVSVADTGLLKLNNEDQLALNRARYTGRKRQFFIAPKQVDINSNNDTIVNSVIAWSFYPRLLTRHGKGWRNVSNNQSVVLHSASVNKHTENLPKWLSYYHILQSRNGNYNAHETSAVEELAIALCCGDVEFKMYAGIISLDGNRVRFRVRDWKTMLALRVLSTRIREVIAQSLKTPKKELSADHKQWLGLFLQVLEAKKKPDSSEYITM</sequence>
<dbReference type="Pfam" id="PF00270">
    <property type="entry name" value="DEAD"/>
    <property type="match status" value="1"/>
</dbReference>
<dbReference type="EC" id="3.6.4.13" evidence="2"/>
<dbReference type="InterPro" id="IPR007502">
    <property type="entry name" value="Helicase-assoc_dom"/>
</dbReference>
<evidence type="ECO:0000256" key="8">
    <source>
        <dbReference type="ARBA" id="ARBA00022840"/>
    </source>
</evidence>
<dbReference type="FunFam" id="3.40.50.300:FF:000819">
    <property type="entry name" value="ATP dependent RNA helicase, putative"/>
    <property type="match status" value="1"/>
</dbReference>
<keyword evidence="8" id="KW-0067">ATP-binding</keyword>
<evidence type="ECO:0000256" key="12">
    <source>
        <dbReference type="SAM" id="MobiDB-lite"/>
    </source>
</evidence>
<keyword evidence="7" id="KW-0347">Helicase</keyword>
<dbReference type="EMBL" id="KK207935">
    <property type="protein sequence ID" value="EZF48044.1"/>
    <property type="molecule type" value="Genomic_DNA"/>
</dbReference>
<comment type="catalytic activity">
    <reaction evidence="11">
        <text>ATP + H2O = ADP + phosphate + H(+)</text>
        <dbReference type="Rhea" id="RHEA:13065"/>
        <dbReference type="ChEBI" id="CHEBI:15377"/>
        <dbReference type="ChEBI" id="CHEBI:15378"/>
        <dbReference type="ChEBI" id="CHEBI:30616"/>
        <dbReference type="ChEBI" id="CHEBI:43474"/>
        <dbReference type="ChEBI" id="CHEBI:456216"/>
        <dbReference type="EC" id="3.6.4.13"/>
    </reaction>
</comment>
<gene>
    <name evidence="15" type="ORF">H103_08154</name>
</gene>
<dbReference type="PANTHER" id="PTHR18934:SF145">
    <property type="entry name" value="ATP-DEPENDENT RNA HELICASE DHX57-RELATED"/>
    <property type="match status" value="1"/>
</dbReference>
<feature type="region of interest" description="Disordered" evidence="12">
    <location>
        <begin position="400"/>
        <end position="426"/>
    </location>
</feature>
<feature type="compositionally biased region" description="Basic residues" evidence="12">
    <location>
        <begin position="1"/>
        <end position="10"/>
    </location>
</feature>
<feature type="domain" description="Helicase ATP-binding" evidence="13">
    <location>
        <begin position="684"/>
        <end position="855"/>
    </location>
</feature>
<dbReference type="SMART" id="SM00847">
    <property type="entry name" value="HA2"/>
    <property type="match status" value="1"/>
</dbReference>
<dbReference type="CDD" id="cd17917">
    <property type="entry name" value="DEXHc_RHA-like"/>
    <property type="match status" value="1"/>
</dbReference>
<dbReference type="Pfam" id="PF21010">
    <property type="entry name" value="HA2_C"/>
    <property type="match status" value="1"/>
</dbReference>
<dbReference type="Pfam" id="PF00271">
    <property type="entry name" value="Helicase_C"/>
    <property type="match status" value="1"/>
</dbReference>
<dbReference type="SMART" id="SM00490">
    <property type="entry name" value="HELICc"/>
    <property type="match status" value="1"/>
</dbReference>
<evidence type="ECO:0000256" key="4">
    <source>
        <dbReference type="ARBA" id="ARBA00022640"/>
    </source>
</evidence>
<feature type="region of interest" description="Disordered" evidence="12">
    <location>
        <begin position="880"/>
        <end position="909"/>
    </location>
</feature>
<dbReference type="InterPro" id="IPR027417">
    <property type="entry name" value="P-loop_NTPase"/>
</dbReference>
<accession>A0A022VQ25</accession>
<dbReference type="InterPro" id="IPR001650">
    <property type="entry name" value="Helicase_C-like"/>
</dbReference>
<dbReference type="PROSITE" id="PS51194">
    <property type="entry name" value="HELICASE_CTER"/>
    <property type="match status" value="1"/>
</dbReference>
<feature type="compositionally biased region" description="Low complexity" evidence="12">
    <location>
        <begin position="11"/>
        <end position="35"/>
    </location>
</feature>
<feature type="compositionally biased region" description="Polar residues" evidence="12">
    <location>
        <begin position="342"/>
        <end position="351"/>
    </location>
</feature>
<feature type="compositionally biased region" description="Low complexity" evidence="12">
    <location>
        <begin position="400"/>
        <end position="412"/>
    </location>
</feature>
<reference evidence="15" key="1">
    <citation type="submission" date="2014-02" db="EMBL/GenBank/DDBJ databases">
        <title>The Genome Sequence of Trichophyton rubrum (morphotype fischeri) CBS 288.86.</title>
        <authorList>
            <consortium name="The Broad Institute Genomics Platform"/>
            <person name="Cuomo C.A."/>
            <person name="White T.C."/>
            <person name="Graser Y."/>
            <person name="Martinez-Rossi N."/>
            <person name="Heitman J."/>
            <person name="Young S.K."/>
            <person name="Zeng Q."/>
            <person name="Gargeya S."/>
            <person name="Abouelleil A."/>
            <person name="Alvarado L."/>
            <person name="Chapman S.B."/>
            <person name="Gainer-Dewar J."/>
            <person name="Goldberg J."/>
            <person name="Griggs A."/>
            <person name="Gujja S."/>
            <person name="Hansen M."/>
            <person name="Howarth C."/>
            <person name="Imamovic A."/>
            <person name="Larimer J."/>
            <person name="Martinez D."/>
            <person name="Murphy C."/>
            <person name="Pearson M.D."/>
            <person name="Persinoti G."/>
            <person name="Poon T."/>
            <person name="Priest M."/>
            <person name="Roberts A.D."/>
            <person name="Saif S."/>
            <person name="Shea T.D."/>
            <person name="Sykes S.N."/>
            <person name="Wortman J."/>
            <person name="Nusbaum C."/>
            <person name="Birren B."/>
        </authorList>
    </citation>
    <scope>NUCLEOTIDE SEQUENCE [LARGE SCALE GENOMIC DNA]</scope>
    <source>
        <strain evidence="15">CBS 288.86</strain>
    </source>
</reference>
<feature type="domain" description="Helicase C-terminal" evidence="14">
    <location>
        <begin position="932"/>
        <end position="1109"/>
    </location>
</feature>
<dbReference type="GO" id="GO:0005524">
    <property type="term" value="F:ATP binding"/>
    <property type="evidence" value="ECO:0007669"/>
    <property type="project" value="UniProtKB-KW"/>
</dbReference>
<evidence type="ECO:0000256" key="5">
    <source>
        <dbReference type="ARBA" id="ARBA00022741"/>
    </source>
</evidence>
<dbReference type="FunFam" id="1.20.120.1080:FF:000002">
    <property type="entry name" value="Putative ATP-dependent RNA helicase DHX36"/>
    <property type="match status" value="1"/>
</dbReference>
<dbReference type="Gene3D" id="1.20.120.1080">
    <property type="match status" value="1"/>
</dbReference>
<dbReference type="FunFam" id="3.40.50.300:FF:000500">
    <property type="entry name" value="ATP-dependent RNA helicase DHX29"/>
    <property type="match status" value="1"/>
</dbReference>
<dbReference type="GO" id="GO:0003724">
    <property type="term" value="F:RNA helicase activity"/>
    <property type="evidence" value="ECO:0007669"/>
    <property type="project" value="UniProtKB-EC"/>
</dbReference>
<keyword evidence="3" id="KW-0150">Chloroplast</keyword>
<keyword evidence="9" id="KW-0694">RNA-binding</keyword>
<feature type="region of interest" description="Disordered" evidence="12">
    <location>
        <begin position="265"/>
        <end position="309"/>
    </location>
</feature>
<keyword evidence="10" id="KW-0809">Transit peptide</keyword>